<sequence>MHSPEVTLQRKEVKRIRAFILSKYTRCVFLTWFYVLEQTASAPRTPCWLRHPYRCGREHQESGKTDLDCWTYSASTMPPQTFGRNIGSKGGVISYLHLEIIIPEAAASIPCSCGSTALYGCEPLHDVRVLPVTESCNDYRYSNRSTLNFESEDGPDISPRSSVRSFAGERSMLLRELRLTY</sequence>
<dbReference type="Proteomes" id="UP001175227">
    <property type="component" value="Unassembled WGS sequence"/>
</dbReference>
<name>A0AA39U9J0_9AGAR</name>
<evidence type="ECO:0000313" key="1">
    <source>
        <dbReference type="EMBL" id="KAK0474254.1"/>
    </source>
</evidence>
<dbReference type="AlphaFoldDB" id="A0AA39U9J0"/>
<evidence type="ECO:0000313" key="2">
    <source>
        <dbReference type="Proteomes" id="UP001175227"/>
    </source>
</evidence>
<protein>
    <submittedName>
        <fullName evidence="1">Uncharacterized protein</fullName>
    </submittedName>
</protein>
<accession>A0AA39U9J0</accession>
<organism evidence="1 2">
    <name type="scientific">Armillaria novae-zelandiae</name>
    <dbReference type="NCBI Taxonomy" id="153914"/>
    <lineage>
        <taxon>Eukaryota</taxon>
        <taxon>Fungi</taxon>
        <taxon>Dikarya</taxon>
        <taxon>Basidiomycota</taxon>
        <taxon>Agaricomycotina</taxon>
        <taxon>Agaricomycetes</taxon>
        <taxon>Agaricomycetidae</taxon>
        <taxon>Agaricales</taxon>
        <taxon>Marasmiineae</taxon>
        <taxon>Physalacriaceae</taxon>
        <taxon>Armillaria</taxon>
    </lineage>
</organism>
<reference evidence="1" key="1">
    <citation type="submission" date="2023-06" db="EMBL/GenBank/DDBJ databases">
        <authorList>
            <consortium name="Lawrence Berkeley National Laboratory"/>
            <person name="Ahrendt S."/>
            <person name="Sahu N."/>
            <person name="Indic B."/>
            <person name="Wong-Bajracharya J."/>
            <person name="Merenyi Z."/>
            <person name="Ke H.-M."/>
            <person name="Monk M."/>
            <person name="Kocsube S."/>
            <person name="Drula E."/>
            <person name="Lipzen A."/>
            <person name="Balint B."/>
            <person name="Henrissat B."/>
            <person name="Andreopoulos B."/>
            <person name="Martin F.M."/>
            <person name="Harder C.B."/>
            <person name="Rigling D."/>
            <person name="Ford K.L."/>
            <person name="Foster G.D."/>
            <person name="Pangilinan J."/>
            <person name="Papanicolaou A."/>
            <person name="Barry K."/>
            <person name="LaButti K."/>
            <person name="Viragh M."/>
            <person name="Koriabine M."/>
            <person name="Yan M."/>
            <person name="Riley R."/>
            <person name="Champramary S."/>
            <person name="Plett K.L."/>
            <person name="Tsai I.J."/>
            <person name="Slot J."/>
            <person name="Sipos G."/>
            <person name="Plett J."/>
            <person name="Nagy L.G."/>
            <person name="Grigoriev I.V."/>
        </authorList>
    </citation>
    <scope>NUCLEOTIDE SEQUENCE</scope>
    <source>
        <strain evidence="1">ICMP 16352</strain>
    </source>
</reference>
<keyword evidence="2" id="KW-1185">Reference proteome</keyword>
<gene>
    <name evidence="1" type="ORF">IW261DRAFT_574581</name>
</gene>
<comment type="caution">
    <text evidence="1">The sequence shown here is derived from an EMBL/GenBank/DDBJ whole genome shotgun (WGS) entry which is preliminary data.</text>
</comment>
<dbReference type="EMBL" id="JAUEPR010000028">
    <property type="protein sequence ID" value="KAK0474254.1"/>
    <property type="molecule type" value="Genomic_DNA"/>
</dbReference>
<proteinExistence type="predicted"/>